<protein>
    <submittedName>
        <fullName evidence="1">Uncharacterized protein</fullName>
    </submittedName>
</protein>
<sequence>MTIRKEQAAYIAQHISDLQQQNPNADFKASEQWWTPSVDLGADLQESLGPVTNSQLEACIAKAFERKCSPEAMTEARGEAKTILAEYPDILERVNTMIFRNEQLWAQVHQYALSEAEAGRDAFGRIQNENMPMLNESGYHVLAPSTVPVKGGKFRALDGHPGYTENIAQIENPEVIVEQYRHSVQLAKEADFDGIKLLSQG</sequence>
<evidence type="ECO:0000313" key="2">
    <source>
        <dbReference type="Proteomes" id="UP000191672"/>
    </source>
</evidence>
<dbReference type="Gene3D" id="3.20.20.70">
    <property type="entry name" value="Aldolase class I"/>
    <property type="match status" value="1"/>
</dbReference>
<dbReference type="Proteomes" id="UP000191672">
    <property type="component" value="Unassembled WGS sequence"/>
</dbReference>
<dbReference type="InterPro" id="IPR013785">
    <property type="entry name" value="Aldolase_TIM"/>
</dbReference>
<organism evidence="1 2">
    <name type="scientific">Penicillium antarcticum</name>
    <dbReference type="NCBI Taxonomy" id="416450"/>
    <lineage>
        <taxon>Eukaryota</taxon>
        <taxon>Fungi</taxon>
        <taxon>Dikarya</taxon>
        <taxon>Ascomycota</taxon>
        <taxon>Pezizomycotina</taxon>
        <taxon>Eurotiomycetes</taxon>
        <taxon>Eurotiomycetidae</taxon>
        <taxon>Eurotiales</taxon>
        <taxon>Aspergillaceae</taxon>
        <taxon>Penicillium</taxon>
    </lineage>
</organism>
<dbReference type="STRING" id="416450.A0A1V6PP91"/>
<gene>
    <name evidence="1" type="ORF">PENANT_c075G10580</name>
</gene>
<reference evidence="2" key="1">
    <citation type="journal article" date="2017" name="Nat. Microbiol.">
        <title>Global analysis of biosynthetic gene clusters reveals vast potential of secondary metabolite production in Penicillium species.</title>
        <authorList>
            <person name="Nielsen J.C."/>
            <person name="Grijseels S."/>
            <person name="Prigent S."/>
            <person name="Ji B."/>
            <person name="Dainat J."/>
            <person name="Nielsen K.F."/>
            <person name="Frisvad J.C."/>
            <person name="Workman M."/>
            <person name="Nielsen J."/>
        </authorList>
    </citation>
    <scope>NUCLEOTIDE SEQUENCE [LARGE SCALE GENOMIC DNA]</scope>
    <source>
        <strain evidence="2">IBT 31811</strain>
    </source>
</reference>
<name>A0A1V6PP91_9EURO</name>
<dbReference type="AlphaFoldDB" id="A0A1V6PP91"/>
<accession>A0A1V6PP91</accession>
<dbReference type="EMBL" id="MDYN01000075">
    <property type="protein sequence ID" value="OQD78855.1"/>
    <property type="molecule type" value="Genomic_DNA"/>
</dbReference>
<evidence type="ECO:0000313" key="1">
    <source>
        <dbReference type="EMBL" id="OQD78855.1"/>
    </source>
</evidence>
<proteinExistence type="predicted"/>
<keyword evidence="2" id="KW-1185">Reference proteome</keyword>
<comment type="caution">
    <text evidence="1">The sequence shown here is derived from an EMBL/GenBank/DDBJ whole genome shotgun (WGS) entry which is preliminary data.</text>
</comment>